<dbReference type="Proteomes" id="UP000078550">
    <property type="component" value="Unassembled WGS sequence"/>
</dbReference>
<organism evidence="2 3">
    <name type="scientific">Plasmodium ovale wallikeri</name>
    <dbReference type="NCBI Taxonomy" id="864142"/>
    <lineage>
        <taxon>Eukaryota</taxon>
        <taxon>Sar</taxon>
        <taxon>Alveolata</taxon>
        <taxon>Apicomplexa</taxon>
        <taxon>Aconoidasida</taxon>
        <taxon>Haemosporida</taxon>
        <taxon>Plasmodiidae</taxon>
        <taxon>Plasmodium</taxon>
        <taxon>Plasmodium (Plasmodium)</taxon>
    </lineage>
</organism>
<dbReference type="AlphaFoldDB" id="A0A1A9AIP0"/>
<keyword evidence="1" id="KW-0472">Membrane</keyword>
<name>A0A1A9AIP0_PLAOA</name>
<proteinExistence type="predicted"/>
<protein>
    <submittedName>
        <fullName evidence="2">Uncharacterized protein</fullName>
    </submittedName>
</protein>
<evidence type="ECO:0000313" key="3">
    <source>
        <dbReference type="Proteomes" id="UP000078550"/>
    </source>
</evidence>
<gene>
    <name evidence="2" type="ORF">POVWA2_071180</name>
</gene>
<sequence length="163" mass="19310">MDKLKFTCNEINEASKKDTVKTLLPYKTPILYGALNIINEFKKNDDDGIDYKNLCNKLSKYAMSQKNCVRDVVTSKQKKFERGEWKNIIKDLVHTYERQDVKRLCYYEDDKDVSKKKITKNFNITLGYLLISLNTFYDFTFLFFITTISYFSKCFHIIISLLN</sequence>
<reference evidence="3" key="1">
    <citation type="submission" date="2016-05" db="EMBL/GenBank/DDBJ databases">
        <authorList>
            <person name="Naeem Raeece"/>
        </authorList>
    </citation>
    <scope>NUCLEOTIDE SEQUENCE [LARGE SCALE GENOMIC DNA]</scope>
</reference>
<evidence type="ECO:0000313" key="2">
    <source>
        <dbReference type="EMBL" id="SBT56026.1"/>
    </source>
</evidence>
<keyword evidence="1" id="KW-1133">Transmembrane helix</keyword>
<evidence type="ECO:0000256" key="1">
    <source>
        <dbReference type="SAM" id="Phobius"/>
    </source>
</evidence>
<keyword evidence="1" id="KW-0812">Transmembrane</keyword>
<dbReference type="EMBL" id="FLRE01001235">
    <property type="protein sequence ID" value="SBT56026.1"/>
    <property type="molecule type" value="Genomic_DNA"/>
</dbReference>
<accession>A0A1A9AIP0</accession>
<feature type="transmembrane region" description="Helical" evidence="1">
    <location>
        <begin position="126"/>
        <end position="151"/>
    </location>
</feature>